<dbReference type="STRING" id="93625.A0A409WF69"/>
<dbReference type="OrthoDB" id="3437960at2759"/>
<evidence type="ECO:0000313" key="4">
    <source>
        <dbReference type="EMBL" id="PPQ77146.1"/>
    </source>
</evidence>
<evidence type="ECO:0000259" key="3">
    <source>
        <dbReference type="PROSITE" id="PS50157"/>
    </source>
</evidence>
<evidence type="ECO:0000256" key="2">
    <source>
        <dbReference type="SAM" id="MobiDB-lite"/>
    </source>
</evidence>
<dbReference type="InParanoid" id="A0A409WF69"/>
<evidence type="ECO:0000313" key="5">
    <source>
        <dbReference type="Proteomes" id="UP000283269"/>
    </source>
</evidence>
<feature type="domain" description="C2H2-type" evidence="3">
    <location>
        <begin position="317"/>
        <end position="341"/>
    </location>
</feature>
<dbReference type="InterPro" id="IPR036236">
    <property type="entry name" value="Znf_C2H2_sf"/>
</dbReference>
<sequence length="385" mass="42708">MSSGESYADHNDSDDFDAPAIHVDDYECSHPVIPEPLPPDLQHRFRGFNSGLLIPAGFHHGGSDSGSDYQSSCPPSPTPSSSYCSINSPEQLYLSENFEHLHFDHADADNSPVIPYQSTLSTSSYNPSVYNSPSSPSRNPFDVPYADGFLNPHYSQFQPPSGFYQMQNLSSRSLPELFAGPQEDPELSSTQLRRIASSSSMASSRPGPHTPDDTSNHHDVPFPFFSFLRVFSPPNAFASTSESEGSPASPHINMYNIHECIRDHPDEQALNVEEIRRVIATTSPGSREFFKKSVKTSVSTPAGNIASEKRRKNPGRFVCRFCQKSFTRKLGLDNHLKSHLGIVDKQCRFCQRMFATSLGRHMKRCRLNPDRQAPLSSSSSSKETS</sequence>
<feature type="compositionally biased region" description="Low complexity" evidence="2">
    <location>
        <begin position="376"/>
        <end position="385"/>
    </location>
</feature>
<dbReference type="GO" id="GO:0008270">
    <property type="term" value="F:zinc ion binding"/>
    <property type="evidence" value="ECO:0007669"/>
    <property type="project" value="UniProtKB-KW"/>
</dbReference>
<protein>
    <recommendedName>
        <fullName evidence="3">C2H2-type domain-containing protein</fullName>
    </recommendedName>
</protein>
<organism evidence="4 5">
    <name type="scientific">Psilocybe cyanescens</name>
    <dbReference type="NCBI Taxonomy" id="93625"/>
    <lineage>
        <taxon>Eukaryota</taxon>
        <taxon>Fungi</taxon>
        <taxon>Dikarya</taxon>
        <taxon>Basidiomycota</taxon>
        <taxon>Agaricomycotina</taxon>
        <taxon>Agaricomycetes</taxon>
        <taxon>Agaricomycetidae</taxon>
        <taxon>Agaricales</taxon>
        <taxon>Agaricineae</taxon>
        <taxon>Strophariaceae</taxon>
        <taxon>Psilocybe</taxon>
    </lineage>
</organism>
<dbReference type="SMART" id="SM00355">
    <property type="entry name" value="ZnF_C2H2"/>
    <property type="match status" value="1"/>
</dbReference>
<reference evidence="4 5" key="1">
    <citation type="journal article" date="2018" name="Evol. Lett.">
        <title>Horizontal gene cluster transfer increased hallucinogenic mushroom diversity.</title>
        <authorList>
            <person name="Reynolds H.T."/>
            <person name="Vijayakumar V."/>
            <person name="Gluck-Thaler E."/>
            <person name="Korotkin H.B."/>
            <person name="Matheny P.B."/>
            <person name="Slot J.C."/>
        </authorList>
    </citation>
    <scope>NUCLEOTIDE SEQUENCE [LARGE SCALE GENOMIC DNA]</scope>
    <source>
        <strain evidence="4 5">2631</strain>
    </source>
</reference>
<keyword evidence="1" id="KW-0479">Metal-binding</keyword>
<dbReference type="AlphaFoldDB" id="A0A409WF69"/>
<dbReference type="SUPFAM" id="SSF57667">
    <property type="entry name" value="beta-beta-alpha zinc fingers"/>
    <property type="match status" value="1"/>
</dbReference>
<comment type="caution">
    <text evidence="4">The sequence shown here is derived from an EMBL/GenBank/DDBJ whole genome shotgun (WGS) entry which is preliminary data.</text>
</comment>
<evidence type="ECO:0000256" key="1">
    <source>
        <dbReference type="PROSITE-ProRule" id="PRU00042"/>
    </source>
</evidence>
<dbReference type="PROSITE" id="PS50157">
    <property type="entry name" value="ZINC_FINGER_C2H2_2"/>
    <property type="match status" value="1"/>
</dbReference>
<feature type="region of interest" description="Disordered" evidence="2">
    <location>
        <begin position="366"/>
        <end position="385"/>
    </location>
</feature>
<feature type="region of interest" description="Disordered" evidence="2">
    <location>
        <begin position="176"/>
        <end position="218"/>
    </location>
</feature>
<keyword evidence="1" id="KW-0863">Zinc-finger</keyword>
<dbReference type="Gene3D" id="3.30.160.60">
    <property type="entry name" value="Classic Zinc Finger"/>
    <property type="match status" value="1"/>
</dbReference>
<accession>A0A409WF69</accession>
<gene>
    <name evidence="4" type="ORF">CVT25_010840</name>
</gene>
<dbReference type="InterPro" id="IPR013087">
    <property type="entry name" value="Znf_C2H2_type"/>
</dbReference>
<dbReference type="EMBL" id="NHYD01003443">
    <property type="protein sequence ID" value="PPQ77146.1"/>
    <property type="molecule type" value="Genomic_DNA"/>
</dbReference>
<dbReference type="Proteomes" id="UP000283269">
    <property type="component" value="Unassembled WGS sequence"/>
</dbReference>
<name>A0A409WF69_PSICY</name>
<feature type="region of interest" description="Disordered" evidence="2">
    <location>
        <begin position="1"/>
        <end position="21"/>
    </location>
</feature>
<dbReference type="PROSITE" id="PS00028">
    <property type="entry name" value="ZINC_FINGER_C2H2_1"/>
    <property type="match status" value="1"/>
</dbReference>
<proteinExistence type="predicted"/>
<keyword evidence="1" id="KW-0862">Zinc</keyword>
<keyword evidence="5" id="KW-1185">Reference proteome</keyword>